<dbReference type="GO" id="GO:0005829">
    <property type="term" value="C:cytosol"/>
    <property type="evidence" value="ECO:0007669"/>
    <property type="project" value="TreeGrafter"/>
</dbReference>
<keyword evidence="7" id="KW-0717">Septation</keyword>
<evidence type="ECO:0000256" key="11">
    <source>
        <dbReference type="ARBA" id="ARBA00033158"/>
    </source>
</evidence>
<keyword evidence="14" id="KW-1185">Reference proteome</keyword>
<accession>A0A0K1XDI1</accession>
<dbReference type="SUPFAM" id="SSF102829">
    <property type="entry name" value="Cell division protein ZapA-like"/>
    <property type="match status" value="1"/>
</dbReference>
<evidence type="ECO:0000256" key="1">
    <source>
        <dbReference type="ARBA" id="ARBA00004496"/>
    </source>
</evidence>
<keyword evidence="8" id="KW-0131">Cell cycle</keyword>
<dbReference type="RefSeq" id="WP_053100486.1">
    <property type="nucleotide sequence ID" value="NZ_CP012358.1"/>
</dbReference>
<evidence type="ECO:0000313" key="13">
    <source>
        <dbReference type="EMBL" id="MDM1695842.1"/>
    </source>
</evidence>
<evidence type="ECO:0000256" key="10">
    <source>
        <dbReference type="ARBA" id="ARBA00026068"/>
    </source>
</evidence>
<evidence type="ECO:0000256" key="6">
    <source>
        <dbReference type="ARBA" id="ARBA00023054"/>
    </source>
</evidence>
<evidence type="ECO:0000313" key="14">
    <source>
        <dbReference type="Proteomes" id="UP000063953"/>
    </source>
</evidence>
<dbReference type="KEGG" id="pbb:AKN87_06700"/>
<dbReference type="PANTHER" id="PTHR34981:SF1">
    <property type="entry name" value="CELL DIVISION PROTEIN ZAPA"/>
    <property type="match status" value="1"/>
</dbReference>
<evidence type="ECO:0000313" key="12">
    <source>
        <dbReference type="EMBL" id="AKX59314.1"/>
    </source>
</evidence>
<dbReference type="EMBL" id="JACANB010000002">
    <property type="protein sequence ID" value="MDM1695842.1"/>
    <property type="molecule type" value="Genomic_DNA"/>
</dbReference>
<reference evidence="13" key="2">
    <citation type="submission" date="2020-06" db="EMBL/GenBank/DDBJ databases">
        <authorList>
            <person name="Dong N."/>
        </authorList>
    </citation>
    <scope>NUCLEOTIDE SEQUENCE</scope>
    <source>
        <strain evidence="13">DF46-2-2</strain>
    </source>
</reference>
<comment type="subunit">
    <text evidence="10">Homodimer. Interacts with FtsZ.</text>
</comment>
<comment type="similarity">
    <text evidence="2">Belongs to the ZapA family. Type 1 subfamily.</text>
</comment>
<dbReference type="GO" id="GO:0032153">
    <property type="term" value="C:cell division site"/>
    <property type="evidence" value="ECO:0007669"/>
    <property type="project" value="TreeGrafter"/>
</dbReference>
<keyword evidence="6" id="KW-0175">Coiled coil</keyword>
<dbReference type="AlphaFoldDB" id="A0A0K1XDI1"/>
<gene>
    <name evidence="12" type="ORF">AKN88_04705</name>
    <name evidence="13" type="ORF">HX099_04075</name>
</gene>
<dbReference type="STRING" id="1697053.AKN87_06700"/>
<dbReference type="EMBL" id="CP012365">
    <property type="protein sequence ID" value="AKX59314.1"/>
    <property type="molecule type" value="Genomic_DNA"/>
</dbReference>
<comment type="function">
    <text evidence="9">Activator of cell division through the inhibition of FtsZ GTPase activity, therefore promoting FtsZ assembly into bundles of protofilaments necessary for the formation of the division Z ring. It is recruited early at mid-cell but it is not essential for cell division.</text>
</comment>
<dbReference type="GO" id="GO:0043093">
    <property type="term" value="P:FtsZ-dependent cytokinesis"/>
    <property type="evidence" value="ECO:0007669"/>
    <property type="project" value="TreeGrafter"/>
</dbReference>
<evidence type="ECO:0000256" key="8">
    <source>
        <dbReference type="ARBA" id="ARBA00023306"/>
    </source>
</evidence>
<evidence type="ECO:0000256" key="2">
    <source>
        <dbReference type="ARBA" id="ARBA00010074"/>
    </source>
</evidence>
<dbReference type="Pfam" id="PF05164">
    <property type="entry name" value="ZapA"/>
    <property type="match status" value="1"/>
</dbReference>
<comment type="subcellular location">
    <subcellularLocation>
        <location evidence="1">Cytoplasm</location>
    </subcellularLocation>
</comment>
<dbReference type="Gene3D" id="1.20.5.50">
    <property type="match status" value="1"/>
</dbReference>
<organism evidence="12 14">
    <name type="scientific">Thiopseudomonas alkaliphila</name>
    <dbReference type="NCBI Taxonomy" id="1697053"/>
    <lineage>
        <taxon>Bacteria</taxon>
        <taxon>Pseudomonadati</taxon>
        <taxon>Pseudomonadota</taxon>
        <taxon>Gammaproteobacteria</taxon>
        <taxon>Pseudomonadales</taxon>
        <taxon>Pseudomonadaceae</taxon>
        <taxon>Thiopseudomonas</taxon>
    </lineage>
</organism>
<keyword evidence="4" id="KW-0963">Cytoplasm</keyword>
<name>A0A0K1XDI1_9GAMM</name>
<dbReference type="Gene3D" id="3.30.160.880">
    <property type="entry name" value="Cell division protein ZapA protomer, N-terminal domain"/>
    <property type="match status" value="1"/>
</dbReference>
<keyword evidence="5 13" id="KW-0132">Cell division</keyword>
<evidence type="ECO:0000256" key="4">
    <source>
        <dbReference type="ARBA" id="ARBA00022490"/>
    </source>
</evidence>
<dbReference type="PANTHER" id="PTHR34981">
    <property type="entry name" value="CELL DIVISION PROTEIN ZAPA"/>
    <property type="match status" value="1"/>
</dbReference>
<dbReference type="GO" id="GO:0030428">
    <property type="term" value="C:cell septum"/>
    <property type="evidence" value="ECO:0007669"/>
    <property type="project" value="TreeGrafter"/>
</dbReference>
<protein>
    <recommendedName>
        <fullName evidence="3">Cell division protein ZapA</fullName>
    </recommendedName>
    <alternativeName>
        <fullName evidence="11">Z ring-associated protein ZapA</fullName>
    </alternativeName>
</protein>
<reference evidence="13" key="3">
    <citation type="journal article" date="2022" name="Sci. Total Environ.">
        <title>Prevalence, transmission, and molecular epidemiology of tet(X)-positive bacteria among humans, animals, and environmental niches in China: An epidemiological, and genomic-based study.</title>
        <authorList>
            <person name="Dong N."/>
            <person name="Zeng Y."/>
            <person name="Cai C."/>
            <person name="Sun C."/>
            <person name="Lu J."/>
            <person name="Liu C."/>
            <person name="Zhou H."/>
            <person name="Sun Q."/>
            <person name="Shu L."/>
            <person name="Wang H."/>
            <person name="Wang Y."/>
            <person name="Wang S."/>
            <person name="Wu C."/>
            <person name="Chan E.W."/>
            <person name="Chen G."/>
            <person name="Shen Z."/>
            <person name="Chen S."/>
            <person name="Zhang R."/>
        </authorList>
    </citation>
    <scope>NUCLEOTIDE SEQUENCE</scope>
    <source>
        <strain evidence="13">DF46-2-2</strain>
    </source>
</reference>
<dbReference type="OrthoDB" id="6717578at2"/>
<dbReference type="InterPro" id="IPR042233">
    <property type="entry name" value="Cell_div_ZapA_N"/>
</dbReference>
<reference evidence="12 14" key="1">
    <citation type="journal article" date="2015" name="Genome Announc.">
        <title>Genome Sequences of Oblitimonas alkaliphila gen. nov. sp. nov. (Proposed), a Novel Bacterium of the Pseudomonadaceae Family.</title>
        <authorList>
            <person name="Lauer A.C."/>
            <person name="Nicholson A.C."/>
            <person name="Humrighouse B.W."/>
            <person name="Emery B."/>
            <person name="Drobish A."/>
            <person name="Juieng P."/>
            <person name="Loparev V."/>
            <person name="McQuiston J.R."/>
        </authorList>
    </citation>
    <scope>NUCLEOTIDE SEQUENCE [LARGE SCALE GENOMIC DNA]</scope>
    <source>
        <strain evidence="12 14">E5571</strain>
    </source>
</reference>
<dbReference type="Proteomes" id="UP000063953">
    <property type="component" value="Chromosome"/>
</dbReference>
<dbReference type="GeneID" id="93983958"/>
<dbReference type="InterPro" id="IPR007838">
    <property type="entry name" value="Cell_div_ZapA-like"/>
</dbReference>
<evidence type="ECO:0000256" key="5">
    <source>
        <dbReference type="ARBA" id="ARBA00022618"/>
    </source>
</evidence>
<evidence type="ECO:0000256" key="3">
    <source>
        <dbReference type="ARBA" id="ARBA00015195"/>
    </source>
</evidence>
<evidence type="ECO:0000256" key="7">
    <source>
        <dbReference type="ARBA" id="ARBA00023210"/>
    </source>
</evidence>
<dbReference type="GO" id="GO:0000917">
    <property type="term" value="P:division septum assembly"/>
    <property type="evidence" value="ECO:0007669"/>
    <property type="project" value="UniProtKB-KW"/>
</dbReference>
<evidence type="ECO:0000256" key="9">
    <source>
        <dbReference type="ARBA" id="ARBA00024910"/>
    </source>
</evidence>
<sequence>MTSKQKDVVKIQILDKDYHVACEAQVAPALTTAAEYLDQKMREIRRTGRVMGTERIAVMAALNMAYELQNKQGAVVENFPTAEVQSKIEASLHQVNAVLAEQAKKA</sequence>
<dbReference type="GO" id="GO:0000921">
    <property type="term" value="P:septin ring assembly"/>
    <property type="evidence" value="ECO:0007669"/>
    <property type="project" value="TreeGrafter"/>
</dbReference>
<dbReference type="Proteomes" id="UP001173465">
    <property type="component" value="Unassembled WGS sequence"/>
</dbReference>
<dbReference type="InterPro" id="IPR036192">
    <property type="entry name" value="Cell_div_ZapA-like_sf"/>
</dbReference>
<proteinExistence type="inferred from homology"/>